<reference evidence="12 13" key="1">
    <citation type="submission" date="2019-07" db="EMBL/GenBank/DDBJ databases">
        <title>Characterization of Brevibacillus brevis HK544, as a potential biocontrol agent.</title>
        <authorList>
            <person name="Kim H."/>
        </authorList>
    </citation>
    <scope>NUCLEOTIDE SEQUENCE [LARGE SCALE GENOMIC DNA]</scope>
    <source>
        <strain evidence="12 13">HK544</strain>
    </source>
</reference>
<dbReference type="GO" id="GO:0005524">
    <property type="term" value="F:ATP binding"/>
    <property type="evidence" value="ECO:0007669"/>
    <property type="project" value="UniProtKB-KW"/>
</dbReference>
<evidence type="ECO:0000259" key="9">
    <source>
        <dbReference type="PROSITE" id="PS50109"/>
    </source>
</evidence>
<dbReference type="Proteomes" id="UP000317713">
    <property type="component" value="Chromosome"/>
</dbReference>
<evidence type="ECO:0000313" key="12">
    <source>
        <dbReference type="EMBL" id="QDS38098.1"/>
    </source>
</evidence>
<dbReference type="AlphaFoldDB" id="A0A517IGT8"/>
<dbReference type="PANTHER" id="PTHR44757">
    <property type="entry name" value="DIGUANYLATE CYCLASE DGCP"/>
    <property type="match status" value="1"/>
</dbReference>
<dbReference type="InterPro" id="IPR035919">
    <property type="entry name" value="EAL_sf"/>
</dbReference>
<name>A0A517IGT8_BREBE</name>
<dbReference type="Gene3D" id="3.20.20.450">
    <property type="entry name" value="EAL domain"/>
    <property type="match status" value="1"/>
</dbReference>
<dbReference type="EMBL" id="CP042161">
    <property type="protein sequence ID" value="QDS38098.1"/>
    <property type="molecule type" value="Genomic_DNA"/>
</dbReference>
<evidence type="ECO:0000256" key="2">
    <source>
        <dbReference type="ARBA" id="ARBA00012438"/>
    </source>
</evidence>
<protein>
    <recommendedName>
        <fullName evidence="2">histidine kinase</fullName>
        <ecNumber evidence="2">2.7.13.3</ecNumber>
    </recommendedName>
</protein>
<dbReference type="Pfam" id="PF13426">
    <property type="entry name" value="PAS_9"/>
    <property type="match status" value="1"/>
</dbReference>
<dbReference type="Gene3D" id="3.30.450.20">
    <property type="entry name" value="PAS domain"/>
    <property type="match status" value="2"/>
</dbReference>
<dbReference type="Pfam" id="PF00512">
    <property type="entry name" value="HisKA"/>
    <property type="match status" value="1"/>
</dbReference>
<evidence type="ECO:0000256" key="6">
    <source>
        <dbReference type="ARBA" id="ARBA00022777"/>
    </source>
</evidence>
<evidence type="ECO:0000256" key="4">
    <source>
        <dbReference type="ARBA" id="ARBA00022679"/>
    </source>
</evidence>
<dbReference type="CDD" id="cd00130">
    <property type="entry name" value="PAS"/>
    <property type="match status" value="1"/>
</dbReference>
<dbReference type="SUPFAM" id="SSF47384">
    <property type="entry name" value="Homodimeric domain of signal transducing histidine kinase"/>
    <property type="match status" value="1"/>
</dbReference>
<keyword evidence="5" id="KW-0547">Nucleotide-binding</keyword>
<dbReference type="SMART" id="SM00388">
    <property type="entry name" value="HisKA"/>
    <property type="match status" value="1"/>
</dbReference>
<organism evidence="12 13">
    <name type="scientific">Brevibacillus brevis</name>
    <name type="common">Bacillus brevis</name>
    <dbReference type="NCBI Taxonomy" id="1393"/>
    <lineage>
        <taxon>Bacteria</taxon>
        <taxon>Bacillati</taxon>
        <taxon>Bacillota</taxon>
        <taxon>Bacilli</taxon>
        <taxon>Bacillales</taxon>
        <taxon>Paenibacillaceae</taxon>
        <taxon>Brevibacillus</taxon>
    </lineage>
</organism>
<feature type="domain" description="EAL" evidence="11">
    <location>
        <begin position="6"/>
        <end position="259"/>
    </location>
</feature>
<gene>
    <name evidence="12" type="ORF">FPS98_10340</name>
</gene>
<feature type="domain" description="Histidine kinase" evidence="9">
    <location>
        <begin position="544"/>
        <end position="747"/>
    </location>
</feature>
<dbReference type="InterPro" id="IPR005467">
    <property type="entry name" value="His_kinase_dom"/>
</dbReference>
<dbReference type="GO" id="GO:0006355">
    <property type="term" value="P:regulation of DNA-templated transcription"/>
    <property type="evidence" value="ECO:0007669"/>
    <property type="project" value="InterPro"/>
</dbReference>
<dbReference type="Pfam" id="PF00989">
    <property type="entry name" value="PAS"/>
    <property type="match status" value="1"/>
</dbReference>
<evidence type="ECO:0000256" key="8">
    <source>
        <dbReference type="ARBA" id="ARBA00023012"/>
    </source>
</evidence>
<dbReference type="PROSITE" id="PS50109">
    <property type="entry name" value="HIS_KIN"/>
    <property type="match status" value="1"/>
</dbReference>
<dbReference type="InterPro" id="IPR001633">
    <property type="entry name" value="EAL_dom"/>
</dbReference>
<dbReference type="InterPro" id="IPR000014">
    <property type="entry name" value="PAS"/>
</dbReference>
<dbReference type="PRINTS" id="PR00344">
    <property type="entry name" value="BCTRLSENSOR"/>
</dbReference>
<evidence type="ECO:0000259" key="11">
    <source>
        <dbReference type="PROSITE" id="PS50883"/>
    </source>
</evidence>
<evidence type="ECO:0000259" key="10">
    <source>
        <dbReference type="PROSITE" id="PS50112"/>
    </source>
</evidence>
<dbReference type="SUPFAM" id="SSF141868">
    <property type="entry name" value="EAL domain-like"/>
    <property type="match status" value="1"/>
</dbReference>
<keyword evidence="4" id="KW-0808">Transferase</keyword>
<dbReference type="CDD" id="cd00082">
    <property type="entry name" value="HisKA"/>
    <property type="match status" value="1"/>
</dbReference>
<dbReference type="GO" id="GO:0000155">
    <property type="term" value="F:phosphorelay sensor kinase activity"/>
    <property type="evidence" value="ECO:0007669"/>
    <property type="project" value="InterPro"/>
</dbReference>
<dbReference type="NCBIfam" id="TIGR00229">
    <property type="entry name" value="sensory_box"/>
    <property type="match status" value="2"/>
</dbReference>
<dbReference type="SMART" id="SM00052">
    <property type="entry name" value="EAL"/>
    <property type="match status" value="1"/>
</dbReference>
<evidence type="ECO:0000256" key="5">
    <source>
        <dbReference type="ARBA" id="ARBA00022741"/>
    </source>
</evidence>
<dbReference type="Pfam" id="PF00563">
    <property type="entry name" value="EAL"/>
    <property type="match status" value="1"/>
</dbReference>
<dbReference type="PANTHER" id="PTHR44757:SF2">
    <property type="entry name" value="BIOFILM ARCHITECTURE MAINTENANCE PROTEIN MBAA"/>
    <property type="match status" value="1"/>
</dbReference>
<dbReference type="InterPro" id="IPR004358">
    <property type="entry name" value="Sig_transdc_His_kin-like_C"/>
</dbReference>
<dbReference type="SUPFAM" id="SSF55874">
    <property type="entry name" value="ATPase domain of HSP90 chaperone/DNA topoisomerase II/histidine kinase"/>
    <property type="match status" value="1"/>
</dbReference>
<keyword evidence="3" id="KW-0597">Phosphoprotein</keyword>
<dbReference type="InterPro" id="IPR035965">
    <property type="entry name" value="PAS-like_dom_sf"/>
</dbReference>
<comment type="catalytic activity">
    <reaction evidence="1">
        <text>ATP + protein L-histidine = ADP + protein N-phospho-L-histidine.</text>
        <dbReference type="EC" id="2.7.13.3"/>
    </reaction>
</comment>
<dbReference type="SMART" id="SM00091">
    <property type="entry name" value="PAS"/>
    <property type="match status" value="1"/>
</dbReference>
<evidence type="ECO:0000256" key="1">
    <source>
        <dbReference type="ARBA" id="ARBA00000085"/>
    </source>
</evidence>
<accession>A0A517IGT8</accession>
<dbReference type="InterPro" id="IPR052155">
    <property type="entry name" value="Biofilm_reg_signaling"/>
</dbReference>
<keyword evidence="8" id="KW-0902">Two-component regulatory system</keyword>
<sequence>MNQKELDRYVRDFHQAVVNQQLSLYYQPLYDLRTGKIIGAEALVRWNHHQRGLLPPEWVFLLAEKSGLILLVEEWVIRTACKQNKAWQDAGLPPLVTCVNLSSYALESEQLGNTIQTILDETNLQPHYLELEFTEDSTRDGERTIEILAELKRIGVKISLDDFGKGYSSIQHLSRFPMNKLKIDQSCVKECMSDVTQATVIKTVMAMARSLGVQVTAEGVETQDQLDFLWQLGCDSAQGFWFSEPMPAEDLARVLKREERFRNSAFLLLNGGQHRAIDTYEVNQRERGDVLRKQQGMTFAFRKQGDAFIHTLCEGEMLFRMGMTPEQVIGQDLLNMIPTEEIPRKMESYERAWSGEQNVFYEGSVNGIRYLAAFRPIFSDGRVKEVIASCVDITELKKAQEAERMSESPYRLIAENLSDIIVIINSQGIITYISPSVQSVLEIAPDEVVNRHLLAVLPLETGRLVMQTIRQITVEKQPRLITFTCPDRNGKKITLEAKGTPVIQEEHETNQVIFIIRNHTKHVQTEEFLQKIDKLSVIGQMAAGVAHEIRNPVTSIKGFVQLLRRDQWKWEYFDIMQAEFHQLESVLREYVFLSRECTESYEPKNLANLLRQVTRLVQAKLECHHLVLDVQEVEGSMIWCDQNQIQQLFMNLLSNSVESMQDGGTIHIVARRKESEQVMIRIIDQGCGMAEERLKRLGEPFYSTKEKGTGLGLMICYKIMQAHDGYIHFSSTPNKGTTVEVSFPLRKSNPRLDP</sequence>
<dbReference type="SMART" id="SM00387">
    <property type="entry name" value="HATPase_c"/>
    <property type="match status" value="1"/>
</dbReference>
<dbReference type="Gene3D" id="1.10.287.130">
    <property type="match status" value="1"/>
</dbReference>
<dbReference type="InterPro" id="IPR013767">
    <property type="entry name" value="PAS_fold"/>
</dbReference>
<dbReference type="PROSITE" id="PS50112">
    <property type="entry name" value="PAS"/>
    <property type="match status" value="1"/>
</dbReference>
<dbReference type="InterPro" id="IPR003661">
    <property type="entry name" value="HisK_dim/P_dom"/>
</dbReference>
<dbReference type="InterPro" id="IPR003594">
    <property type="entry name" value="HATPase_dom"/>
</dbReference>
<dbReference type="CDD" id="cd01948">
    <property type="entry name" value="EAL"/>
    <property type="match status" value="1"/>
</dbReference>
<dbReference type="InterPro" id="IPR036097">
    <property type="entry name" value="HisK_dim/P_sf"/>
</dbReference>
<dbReference type="PROSITE" id="PS50883">
    <property type="entry name" value="EAL"/>
    <property type="match status" value="1"/>
</dbReference>
<feature type="domain" description="PAS" evidence="10">
    <location>
        <begin position="406"/>
        <end position="476"/>
    </location>
</feature>
<dbReference type="EC" id="2.7.13.3" evidence="2"/>
<evidence type="ECO:0000256" key="7">
    <source>
        <dbReference type="ARBA" id="ARBA00022840"/>
    </source>
</evidence>
<dbReference type="InterPro" id="IPR036890">
    <property type="entry name" value="HATPase_C_sf"/>
</dbReference>
<keyword evidence="6" id="KW-0418">Kinase</keyword>
<dbReference type="Gene3D" id="3.30.565.10">
    <property type="entry name" value="Histidine kinase-like ATPase, C-terminal domain"/>
    <property type="match status" value="1"/>
</dbReference>
<evidence type="ECO:0000256" key="3">
    <source>
        <dbReference type="ARBA" id="ARBA00022553"/>
    </source>
</evidence>
<keyword evidence="7" id="KW-0067">ATP-binding</keyword>
<evidence type="ECO:0000313" key="13">
    <source>
        <dbReference type="Proteomes" id="UP000317713"/>
    </source>
</evidence>
<dbReference type="SUPFAM" id="SSF55785">
    <property type="entry name" value="PYP-like sensor domain (PAS domain)"/>
    <property type="match status" value="2"/>
</dbReference>
<dbReference type="Pfam" id="PF02518">
    <property type="entry name" value="HATPase_c"/>
    <property type="match status" value="1"/>
</dbReference>
<proteinExistence type="predicted"/>